<dbReference type="Pfam" id="PF12698">
    <property type="entry name" value="ABC2_membrane_3"/>
    <property type="match status" value="1"/>
</dbReference>
<evidence type="ECO:0000313" key="7">
    <source>
        <dbReference type="EMBL" id="PCI98476.1"/>
    </source>
</evidence>
<organism evidence="7">
    <name type="scientific">OCS116 cluster bacterium</name>
    <dbReference type="NCBI Taxonomy" id="2030921"/>
    <lineage>
        <taxon>Bacteria</taxon>
        <taxon>Pseudomonadati</taxon>
        <taxon>Pseudomonadota</taxon>
        <taxon>Alphaproteobacteria</taxon>
        <taxon>OCS116 cluster</taxon>
    </lineage>
</organism>
<feature type="transmembrane region" description="Helical" evidence="5">
    <location>
        <begin position="168"/>
        <end position="191"/>
    </location>
</feature>
<gene>
    <name evidence="7" type="ORF">COB13_13610</name>
</gene>
<dbReference type="InterPro" id="IPR013525">
    <property type="entry name" value="ABC2_TM"/>
</dbReference>
<dbReference type="EMBL" id="NVUS01000021">
    <property type="protein sequence ID" value="PCI98476.1"/>
    <property type="molecule type" value="Genomic_DNA"/>
</dbReference>
<evidence type="ECO:0000256" key="3">
    <source>
        <dbReference type="ARBA" id="ARBA00022989"/>
    </source>
</evidence>
<dbReference type="InterPro" id="IPR047817">
    <property type="entry name" value="ABC2_TM_bact-type"/>
</dbReference>
<keyword evidence="2 5" id="KW-0812">Transmembrane</keyword>
<proteinExistence type="predicted"/>
<comment type="caution">
    <text evidence="7">The sequence shown here is derived from an EMBL/GenBank/DDBJ whole genome shotgun (WGS) entry which is preliminary data.</text>
</comment>
<dbReference type="AlphaFoldDB" id="A0A2A4YUL4"/>
<feature type="transmembrane region" description="Helical" evidence="5">
    <location>
        <begin position="212"/>
        <end position="235"/>
    </location>
</feature>
<name>A0A2A4YUL4_9PROT</name>
<feature type="transmembrane region" description="Helical" evidence="5">
    <location>
        <begin position="25"/>
        <end position="45"/>
    </location>
</feature>
<comment type="subcellular location">
    <subcellularLocation>
        <location evidence="1">Membrane</location>
        <topology evidence="1">Multi-pass membrane protein</topology>
    </subcellularLocation>
</comment>
<evidence type="ECO:0000256" key="5">
    <source>
        <dbReference type="SAM" id="Phobius"/>
    </source>
</evidence>
<dbReference type="GO" id="GO:0016020">
    <property type="term" value="C:membrane"/>
    <property type="evidence" value="ECO:0007669"/>
    <property type="project" value="UniProtKB-SubCell"/>
</dbReference>
<dbReference type="GO" id="GO:0140359">
    <property type="term" value="F:ABC-type transporter activity"/>
    <property type="evidence" value="ECO:0007669"/>
    <property type="project" value="InterPro"/>
</dbReference>
<evidence type="ECO:0000256" key="2">
    <source>
        <dbReference type="ARBA" id="ARBA00022692"/>
    </source>
</evidence>
<sequence length="365" mass="40408">MQVKPMSLFLQLAAIDLKSYFRNSFALFFTFLFPVLLLFLLMLAFGGDNGPTKIDVKVAGNGPRAEKYMEDMQNILGHSQGIIFNIQTATETNMANEKGVVVTIPADATQKVRILVQKDAPLSSFNSIYPLMLVNSMQEIDYEKWDFVLNVVEDGEAEIMQGFKYGQYLIPGLIGMILISTSLFGFCTFLVEQRAKGAFKAYHLYPLQKWKFIAAFTSTRFLILLAFSFVFLIVADKVYGMDGVFNLALIGKLTLLISLGALTFLSLALLISSRIMAVGMVTGIANLLFYPATFASDLYIPQGGFPEIVKTIANLFPLGPFAAAMRDITYKGAALSDISYALGLMSVWTIACFGLTLVLFKWTKD</sequence>
<feature type="transmembrane region" description="Helical" evidence="5">
    <location>
        <begin position="247"/>
        <end position="271"/>
    </location>
</feature>
<feature type="domain" description="ABC transmembrane type-2" evidence="6">
    <location>
        <begin position="109"/>
        <end position="363"/>
    </location>
</feature>
<feature type="transmembrane region" description="Helical" evidence="5">
    <location>
        <begin position="338"/>
        <end position="360"/>
    </location>
</feature>
<keyword evidence="3 5" id="KW-1133">Transmembrane helix</keyword>
<dbReference type="PANTHER" id="PTHR43027">
    <property type="entry name" value="DOXORUBICIN RESISTANCE ABC TRANSPORTER PERMEASE PROTEIN DRRC-RELATED"/>
    <property type="match status" value="1"/>
</dbReference>
<dbReference type="InterPro" id="IPR052902">
    <property type="entry name" value="ABC-2_transporter"/>
</dbReference>
<protein>
    <recommendedName>
        <fullName evidence="6">ABC transmembrane type-2 domain-containing protein</fullName>
    </recommendedName>
</protein>
<feature type="transmembrane region" description="Helical" evidence="5">
    <location>
        <begin position="278"/>
        <end position="300"/>
    </location>
</feature>
<accession>A0A2A4YUL4</accession>
<reference evidence="7" key="2">
    <citation type="journal article" date="2018" name="ISME J.">
        <title>A dynamic microbial community with high functional redundancy inhabits the cold, oxic subseafloor aquifer.</title>
        <authorList>
            <person name="Tully B.J."/>
            <person name="Wheat C.G."/>
            <person name="Glazer B.T."/>
            <person name="Huber J.A."/>
        </authorList>
    </citation>
    <scope>NUCLEOTIDE SEQUENCE</scope>
    <source>
        <strain evidence="7">NORP83</strain>
    </source>
</reference>
<dbReference type="PROSITE" id="PS51012">
    <property type="entry name" value="ABC_TM2"/>
    <property type="match status" value="1"/>
</dbReference>
<evidence type="ECO:0000256" key="4">
    <source>
        <dbReference type="ARBA" id="ARBA00023136"/>
    </source>
</evidence>
<dbReference type="PANTHER" id="PTHR43027:SF1">
    <property type="entry name" value="DOXORUBICIN RESISTANCE ABC TRANSPORTER PERMEASE PROTEIN DRRC-RELATED"/>
    <property type="match status" value="1"/>
</dbReference>
<evidence type="ECO:0000256" key="1">
    <source>
        <dbReference type="ARBA" id="ARBA00004141"/>
    </source>
</evidence>
<evidence type="ECO:0000259" key="6">
    <source>
        <dbReference type="PROSITE" id="PS51012"/>
    </source>
</evidence>
<keyword evidence="4 5" id="KW-0472">Membrane</keyword>
<reference key="1">
    <citation type="submission" date="2017-08" db="EMBL/GenBank/DDBJ databases">
        <title>A dynamic microbial community with high functional redundancy inhabits the cold, oxic subseafloor aquifer.</title>
        <authorList>
            <person name="Tully B.J."/>
            <person name="Wheat C.G."/>
            <person name="Glazer B.T."/>
            <person name="Huber J.A."/>
        </authorList>
    </citation>
    <scope>NUCLEOTIDE SEQUENCE [LARGE SCALE GENOMIC DNA]</scope>
</reference>